<dbReference type="PROSITE" id="PS51186">
    <property type="entry name" value="GNAT"/>
    <property type="match status" value="1"/>
</dbReference>
<dbReference type="InterPro" id="IPR016181">
    <property type="entry name" value="Acyl_CoA_acyltransferase"/>
</dbReference>
<dbReference type="RefSeq" id="WP_260997685.1">
    <property type="nucleotide sequence ID" value="NZ_CP054475.1"/>
</dbReference>
<evidence type="ECO:0000313" key="2">
    <source>
        <dbReference type="EMBL" id="UXD88999.1"/>
    </source>
</evidence>
<sequence>MKFDKVTLEGNHVLLEPLLPSHRDELIEAISDGELWKLFVTRIPNIEGIDEFIENSILEYANGEGMAFATIDKASGRVVGSTRFMRANLAHQRVEIGFTFIAKSYQKTSINTEAKRLMLNHAFETMHLHRVEFITDYLNHASRNAILRLGAKQEGILRSHMVMPDGRIRDSVIFSITRHEWPGVKQNLDFKLGNAS</sequence>
<evidence type="ECO:0000259" key="1">
    <source>
        <dbReference type="PROSITE" id="PS51186"/>
    </source>
</evidence>
<accession>A0ABY6AD81</accession>
<reference evidence="3" key="1">
    <citation type="submission" date="2020-06" db="EMBL/GenBank/DDBJ databases">
        <title>Thalassolituus marinus alknpb1M-1, a hydrocarbon-degrading bacterium isolated from the deep-sea overlying water using an in-situ strategy from the South China Sea basin.</title>
        <authorList>
            <person name="Dong C."/>
            <person name="Chen Y."/>
            <person name="Shao Z."/>
        </authorList>
    </citation>
    <scope>NUCLEOTIDE SEQUENCE [LARGE SCALE GENOMIC DNA]</scope>
    <source>
        <strain evidence="3">alknpb1M-1</strain>
    </source>
</reference>
<dbReference type="SUPFAM" id="SSF55729">
    <property type="entry name" value="Acyl-CoA N-acyltransferases (Nat)"/>
    <property type="match status" value="1"/>
</dbReference>
<dbReference type="Pfam" id="PF13302">
    <property type="entry name" value="Acetyltransf_3"/>
    <property type="match status" value="1"/>
</dbReference>
<feature type="domain" description="N-acetyltransferase" evidence="1">
    <location>
        <begin position="13"/>
        <end position="179"/>
    </location>
</feature>
<gene>
    <name evidence="2" type="ORF">HUF19_16830</name>
</gene>
<dbReference type="Gene3D" id="3.40.630.30">
    <property type="match status" value="1"/>
</dbReference>
<dbReference type="EMBL" id="CP054475">
    <property type="protein sequence ID" value="UXD88999.1"/>
    <property type="molecule type" value="Genomic_DNA"/>
</dbReference>
<protein>
    <submittedName>
        <fullName evidence="2">GNAT family N-acetyltransferase</fullName>
    </submittedName>
</protein>
<dbReference type="PANTHER" id="PTHR43610">
    <property type="entry name" value="BLL6696 PROTEIN"/>
    <property type="match status" value="1"/>
</dbReference>
<dbReference type="Proteomes" id="UP001065322">
    <property type="component" value="Chromosome"/>
</dbReference>
<keyword evidence="3" id="KW-1185">Reference proteome</keyword>
<name>A0ABY6AD81_9GAMM</name>
<organism evidence="2 3">
    <name type="scientific">Thalassolituus hydrocarboniclasticus</name>
    <dbReference type="NCBI Taxonomy" id="2742796"/>
    <lineage>
        <taxon>Bacteria</taxon>
        <taxon>Pseudomonadati</taxon>
        <taxon>Pseudomonadota</taxon>
        <taxon>Gammaproteobacteria</taxon>
        <taxon>Oceanospirillales</taxon>
        <taxon>Oceanospirillaceae</taxon>
        <taxon>Thalassolituus</taxon>
    </lineage>
</organism>
<evidence type="ECO:0000313" key="3">
    <source>
        <dbReference type="Proteomes" id="UP001065322"/>
    </source>
</evidence>
<dbReference type="PANTHER" id="PTHR43610:SF1">
    <property type="entry name" value="N-ACETYLTRANSFERASE DOMAIN-CONTAINING PROTEIN"/>
    <property type="match status" value="1"/>
</dbReference>
<proteinExistence type="predicted"/>
<dbReference type="InterPro" id="IPR000182">
    <property type="entry name" value="GNAT_dom"/>
</dbReference>